<dbReference type="EMBL" id="QRBI01000105">
    <property type="protein sequence ID" value="RMC13491.1"/>
    <property type="molecule type" value="Genomic_DNA"/>
</dbReference>
<evidence type="ECO:0000256" key="1">
    <source>
        <dbReference type="ARBA" id="ARBA00007936"/>
    </source>
</evidence>
<dbReference type="GO" id="GO:0051781">
    <property type="term" value="P:positive regulation of cell division"/>
    <property type="evidence" value="ECO:0007669"/>
    <property type="project" value="UniProtKB-KW"/>
</dbReference>
<dbReference type="STRING" id="333673.A0A3M0KLH2"/>
<dbReference type="PROSITE" id="PS00247">
    <property type="entry name" value="HBGF_FGF"/>
    <property type="match status" value="1"/>
</dbReference>
<dbReference type="SMART" id="SM00442">
    <property type="entry name" value="FGF"/>
    <property type="match status" value="1"/>
</dbReference>
<dbReference type="Pfam" id="PF00167">
    <property type="entry name" value="FGF"/>
    <property type="match status" value="2"/>
</dbReference>
<dbReference type="SUPFAM" id="SSF50353">
    <property type="entry name" value="Cytokine"/>
    <property type="match status" value="1"/>
</dbReference>
<proteinExistence type="inferred from homology"/>
<evidence type="ECO:0000256" key="3">
    <source>
        <dbReference type="ARBA" id="ARBA00022782"/>
    </source>
</evidence>
<accession>A0A3M0KLH2</accession>
<dbReference type="OrthoDB" id="5987799at2759"/>
<dbReference type="PANTHER" id="PTHR11486">
    <property type="entry name" value="FIBROBLAST GROWTH FACTOR"/>
    <property type="match status" value="1"/>
</dbReference>
<sequence length="243" mass="26659">MAAAAAAGGIATLPDDGGSGAFPPGHFKDPKRLYCKNGGFFLRINPDGKVDGVREKSDPHSEVGPDFDWSSIGSAENTNEMMSAQLGGGRPAGAVMVHCCWSDPGCLHFGVLGSVCEWFYASGWQKGKRYTSECCHARAKKCAFVWELKLQLQAEERGVVSIKGVSANRFLAMKEDGRLLALKYATEECFFFERLESNNYNTYRSRKYSDWYVALKRTGQYKPGPKTGPGQKAILFLPMSAKS</sequence>
<protein>
    <recommendedName>
        <fullName evidence="5">Fibroblast growth factor</fullName>
        <shortName evidence="5">FGF</shortName>
    </recommendedName>
</protein>
<keyword evidence="3" id="KW-0221">Differentiation</keyword>
<name>A0A3M0KLH2_HIRRU</name>
<evidence type="ECO:0000313" key="7">
    <source>
        <dbReference type="Proteomes" id="UP000269221"/>
    </source>
</evidence>
<evidence type="ECO:0000256" key="4">
    <source>
        <dbReference type="ARBA" id="ARBA00023246"/>
    </source>
</evidence>
<gene>
    <name evidence="6" type="ORF">DUI87_08565</name>
</gene>
<dbReference type="InterPro" id="IPR008996">
    <property type="entry name" value="IL1/FGF"/>
</dbReference>
<evidence type="ECO:0000256" key="2">
    <source>
        <dbReference type="ARBA" id="ARBA00022473"/>
    </source>
</evidence>
<comment type="caution">
    <text evidence="6">The sequence shown here is derived from an EMBL/GenBank/DDBJ whole genome shotgun (WGS) entry which is preliminary data.</text>
</comment>
<evidence type="ECO:0000256" key="5">
    <source>
        <dbReference type="RuleBase" id="RU049442"/>
    </source>
</evidence>
<keyword evidence="2" id="KW-0217">Developmental protein</keyword>
<dbReference type="GO" id="GO:0030154">
    <property type="term" value="P:cell differentiation"/>
    <property type="evidence" value="ECO:0007669"/>
    <property type="project" value="UniProtKB-KW"/>
</dbReference>
<keyword evidence="7" id="KW-1185">Reference proteome</keyword>
<reference evidence="6 7" key="1">
    <citation type="submission" date="2018-07" db="EMBL/GenBank/DDBJ databases">
        <title>A high quality draft genome assembly of the barn swallow (H. rustica rustica).</title>
        <authorList>
            <person name="Formenti G."/>
            <person name="Chiara M."/>
            <person name="Poveda L."/>
            <person name="Francoijs K.-J."/>
            <person name="Bonisoli-Alquati A."/>
            <person name="Canova L."/>
            <person name="Gianfranceschi L."/>
            <person name="Horner D.S."/>
            <person name="Saino N."/>
        </authorList>
    </citation>
    <scope>NUCLEOTIDE SEQUENCE [LARGE SCALE GENOMIC DNA]</scope>
    <source>
        <strain evidence="6">Chelidonia</strain>
        <tissue evidence="6">Blood</tissue>
    </source>
</reference>
<dbReference type="Gene3D" id="6.20.90.30">
    <property type="match status" value="1"/>
</dbReference>
<keyword evidence="4" id="KW-0497">Mitogen</keyword>
<dbReference type="GO" id="GO:0008083">
    <property type="term" value="F:growth factor activity"/>
    <property type="evidence" value="ECO:0007669"/>
    <property type="project" value="InterPro"/>
</dbReference>
<organism evidence="6 7">
    <name type="scientific">Hirundo rustica rustica</name>
    <dbReference type="NCBI Taxonomy" id="333673"/>
    <lineage>
        <taxon>Eukaryota</taxon>
        <taxon>Metazoa</taxon>
        <taxon>Chordata</taxon>
        <taxon>Craniata</taxon>
        <taxon>Vertebrata</taxon>
        <taxon>Euteleostomi</taxon>
        <taxon>Archelosauria</taxon>
        <taxon>Archosauria</taxon>
        <taxon>Dinosauria</taxon>
        <taxon>Saurischia</taxon>
        <taxon>Theropoda</taxon>
        <taxon>Coelurosauria</taxon>
        <taxon>Aves</taxon>
        <taxon>Neognathae</taxon>
        <taxon>Neoaves</taxon>
        <taxon>Telluraves</taxon>
        <taxon>Australaves</taxon>
        <taxon>Passeriformes</taxon>
        <taxon>Sylvioidea</taxon>
        <taxon>Hirundinidae</taxon>
        <taxon>Hirundo</taxon>
    </lineage>
</organism>
<comment type="similarity">
    <text evidence="1 5">Belongs to the heparin-binding growth factors family.</text>
</comment>
<evidence type="ECO:0000313" key="6">
    <source>
        <dbReference type="EMBL" id="RMC13491.1"/>
    </source>
</evidence>
<dbReference type="PRINTS" id="PR00262">
    <property type="entry name" value="IL1HBGF"/>
</dbReference>
<dbReference type="InterPro" id="IPR002209">
    <property type="entry name" value="Fibroblast_GF_fam"/>
</dbReference>
<dbReference type="Proteomes" id="UP000269221">
    <property type="component" value="Unassembled WGS sequence"/>
</dbReference>
<dbReference type="Gene3D" id="2.80.10.50">
    <property type="match status" value="1"/>
</dbReference>
<dbReference type="AlphaFoldDB" id="A0A3M0KLH2"/>